<dbReference type="EMBL" id="CP049934">
    <property type="protein sequence ID" value="QIM15762.1"/>
    <property type="molecule type" value="Genomic_DNA"/>
</dbReference>
<dbReference type="Pfam" id="PF01402">
    <property type="entry name" value="RHH_1"/>
    <property type="match status" value="1"/>
</dbReference>
<organism evidence="2 3">
    <name type="scientific">Leucobacter insecticola</name>
    <dbReference type="NCBI Taxonomy" id="2714934"/>
    <lineage>
        <taxon>Bacteria</taxon>
        <taxon>Bacillati</taxon>
        <taxon>Actinomycetota</taxon>
        <taxon>Actinomycetes</taxon>
        <taxon>Micrococcales</taxon>
        <taxon>Microbacteriaceae</taxon>
        <taxon>Leucobacter</taxon>
    </lineage>
</organism>
<dbReference type="GO" id="GO:0006355">
    <property type="term" value="P:regulation of DNA-templated transcription"/>
    <property type="evidence" value="ECO:0007669"/>
    <property type="project" value="InterPro"/>
</dbReference>
<feature type="domain" description="Ribbon-helix-helix protein CopG" evidence="1">
    <location>
        <begin position="57"/>
        <end position="92"/>
    </location>
</feature>
<protein>
    <submittedName>
        <fullName evidence="2">Ribbon-helix-helix protein, CopG family</fullName>
    </submittedName>
</protein>
<gene>
    <name evidence="2" type="ORF">G7067_03970</name>
</gene>
<dbReference type="RefSeq" id="WP_166322157.1">
    <property type="nucleotide sequence ID" value="NZ_CP049934.1"/>
</dbReference>
<evidence type="ECO:0000259" key="1">
    <source>
        <dbReference type="Pfam" id="PF01402"/>
    </source>
</evidence>
<evidence type="ECO:0000313" key="3">
    <source>
        <dbReference type="Proteomes" id="UP000501387"/>
    </source>
</evidence>
<dbReference type="AlphaFoldDB" id="A0A6G8FI89"/>
<proteinExistence type="predicted"/>
<reference evidence="2 3" key="1">
    <citation type="submission" date="2020-03" db="EMBL/GenBank/DDBJ databases">
        <title>Leucobacter sp. nov., isolated from beetles.</title>
        <authorList>
            <person name="Hyun D.-W."/>
            <person name="Bae J.-W."/>
        </authorList>
    </citation>
    <scope>NUCLEOTIDE SEQUENCE [LARGE SCALE GENOMIC DNA]</scope>
    <source>
        <strain evidence="2 3">HDW9B</strain>
    </source>
</reference>
<dbReference type="KEGG" id="lins:G7067_03970"/>
<dbReference type="Proteomes" id="UP000501387">
    <property type="component" value="Chromosome"/>
</dbReference>
<dbReference type="InterPro" id="IPR002145">
    <property type="entry name" value="CopG"/>
</dbReference>
<accession>A0A6G8FI89</accession>
<keyword evidence="3" id="KW-1185">Reference proteome</keyword>
<name>A0A6G8FI89_9MICO</name>
<evidence type="ECO:0000313" key="2">
    <source>
        <dbReference type="EMBL" id="QIM15762.1"/>
    </source>
</evidence>
<sequence>MSGNIAKPVNGSYGVINGVEITEEVIARLVKNAEEGFPGAKFRAPGRPARTNEPSRAVTVRLSESELAALVARADREQRTRSEAIRAAIAEWASAA</sequence>